<sequence>MRQALLTATLKKQLSGRKSFASLSSTLPQEGIEDLEVQIRDKAGTHHSSRLRKAGKTPGTLFSLPDNATKLIWFDSKEIAAKMRVFGRKGLCSRMFNLHLNDADGTSRETFQALPKIVHVNSVTDDVENVNFMWAPEERFISAKIPIQVTGHEISPAVKGGGYPNTIRKTIHLRCEASKVPTRIEIDISAMSMGSRVMLEDLNLPEGVQVLEKHDHPVLKMIRGSGGGKD</sequence>
<evidence type="ECO:0000256" key="4">
    <source>
        <dbReference type="ARBA" id="ARBA00023274"/>
    </source>
</evidence>
<dbReference type="Pfam" id="PF14693">
    <property type="entry name" value="Ribosomal_TL5_C"/>
    <property type="match status" value="1"/>
</dbReference>
<dbReference type="SUPFAM" id="SSF50715">
    <property type="entry name" value="Ribosomal protein L25-like"/>
    <property type="match status" value="1"/>
</dbReference>
<dbReference type="Gene3D" id="2.40.240.10">
    <property type="entry name" value="Ribosomal Protein L25, Chain P"/>
    <property type="match status" value="1"/>
</dbReference>
<dbReference type="NCBIfam" id="TIGR00731">
    <property type="entry name" value="bL25_bact_ctc"/>
    <property type="match status" value="1"/>
</dbReference>
<dbReference type="InterPro" id="IPR001021">
    <property type="entry name" value="Ribosomal_bL25_long"/>
</dbReference>
<organism evidence="7 8">
    <name type="scientific">Apatococcus fuscideae</name>
    <dbReference type="NCBI Taxonomy" id="2026836"/>
    <lineage>
        <taxon>Eukaryota</taxon>
        <taxon>Viridiplantae</taxon>
        <taxon>Chlorophyta</taxon>
        <taxon>core chlorophytes</taxon>
        <taxon>Trebouxiophyceae</taxon>
        <taxon>Chlorellales</taxon>
        <taxon>Chlorellaceae</taxon>
        <taxon>Apatococcus</taxon>
    </lineage>
</organism>
<comment type="caution">
    <text evidence="7">The sequence shown here is derived from an EMBL/GenBank/DDBJ whole genome shotgun (WGS) entry which is preliminary data.</text>
</comment>
<evidence type="ECO:0000259" key="6">
    <source>
        <dbReference type="Pfam" id="PF14693"/>
    </source>
</evidence>
<evidence type="ECO:0000256" key="3">
    <source>
        <dbReference type="ARBA" id="ARBA00022980"/>
    </source>
</evidence>
<dbReference type="Gene3D" id="2.170.120.20">
    <property type="entry name" value="Ribosomal protein L25, beta domain"/>
    <property type="match status" value="1"/>
</dbReference>
<keyword evidence="2" id="KW-0694">RNA-binding</keyword>
<dbReference type="InterPro" id="IPR037121">
    <property type="entry name" value="Ribosomal_bL25_C"/>
</dbReference>
<dbReference type="InterPro" id="IPR020057">
    <property type="entry name" value="Ribosomal_bL25_b-dom"/>
</dbReference>
<evidence type="ECO:0000256" key="2">
    <source>
        <dbReference type="ARBA" id="ARBA00022884"/>
    </source>
</evidence>
<dbReference type="GO" id="GO:0022625">
    <property type="term" value="C:cytosolic large ribosomal subunit"/>
    <property type="evidence" value="ECO:0007669"/>
    <property type="project" value="TreeGrafter"/>
</dbReference>
<keyword evidence="4" id="KW-0687">Ribonucleoprotein</keyword>
<gene>
    <name evidence="7" type="ORF">WJX84_009198</name>
</gene>
<dbReference type="Proteomes" id="UP001485043">
    <property type="component" value="Unassembled WGS sequence"/>
</dbReference>
<dbReference type="GO" id="GO:0006412">
    <property type="term" value="P:translation"/>
    <property type="evidence" value="ECO:0007669"/>
    <property type="project" value="InterPro"/>
</dbReference>
<keyword evidence="3" id="KW-0689">Ribosomal protein</keyword>
<dbReference type="PANTHER" id="PTHR33284">
    <property type="entry name" value="RIBOSOMAL PROTEIN L25/GLN-TRNA SYNTHETASE, ANTI-CODON-BINDING DOMAIN-CONTAINING PROTEIN"/>
    <property type="match status" value="1"/>
</dbReference>
<evidence type="ECO:0000313" key="8">
    <source>
        <dbReference type="Proteomes" id="UP001485043"/>
    </source>
</evidence>
<dbReference type="InterPro" id="IPR029751">
    <property type="entry name" value="Ribosomal_L25_dom"/>
</dbReference>
<accession>A0AAW1T5I4</accession>
<dbReference type="InterPro" id="IPR020056">
    <property type="entry name" value="Rbsml_bL25/Gln-tRNA_synth_N"/>
</dbReference>
<keyword evidence="1" id="KW-0699">rRNA-binding</keyword>
<evidence type="ECO:0008006" key="9">
    <source>
        <dbReference type="Google" id="ProtNLM"/>
    </source>
</evidence>
<dbReference type="AlphaFoldDB" id="A0AAW1T5I4"/>
<dbReference type="InterPro" id="IPR011035">
    <property type="entry name" value="Ribosomal_bL25/Gln-tRNA_synth"/>
</dbReference>
<dbReference type="EMBL" id="JALJOV010000415">
    <property type="protein sequence ID" value="KAK9863915.1"/>
    <property type="molecule type" value="Genomic_DNA"/>
</dbReference>
<dbReference type="GO" id="GO:0003735">
    <property type="term" value="F:structural constituent of ribosome"/>
    <property type="evidence" value="ECO:0007669"/>
    <property type="project" value="InterPro"/>
</dbReference>
<protein>
    <recommendedName>
        <fullName evidence="9">50S ribosomal protein L25</fullName>
    </recommendedName>
</protein>
<dbReference type="PANTHER" id="PTHR33284:SF1">
    <property type="entry name" value="RIBOSOMAL PROTEIN L25_GLN-TRNA SYNTHETASE, ANTI-CODON-BINDING DOMAIN-CONTAINING PROTEIN"/>
    <property type="match status" value="1"/>
</dbReference>
<evidence type="ECO:0000313" key="7">
    <source>
        <dbReference type="EMBL" id="KAK9863915.1"/>
    </source>
</evidence>
<name>A0AAW1T5I4_9CHLO</name>
<evidence type="ECO:0000259" key="5">
    <source>
        <dbReference type="Pfam" id="PF01386"/>
    </source>
</evidence>
<feature type="domain" description="Large ribosomal subunit protein bL25 beta" evidence="6">
    <location>
        <begin position="142"/>
        <end position="221"/>
    </location>
</feature>
<feature type="domain" description="Large ribosomal subunit protein bL25 L25" evidence="5">
    <location>
        <begin position="35"/>
        <end position="132"/>
    </location>
</feature>
<keyword evidence="8" id="KW-1185">Reference proteome</keyword>
<dbReference type="Pfam" id="PF01386">
    <property type="entry name" value="Ribosomal_L25p"/>
    <property type="match status" value="1"/>
</dbReference>
<reference evidence="7 8" key="1">
    <citation type="journal article" date="2024" name="Nat. Commun.">
        <title>Phylogenomics reveals the evolutionary origins of lichenization in chlorophyte algae.</title>
        <authorList>
            <person name="Puginier C."/>
            <person name="Libourel C."/>
            <person name="Otte J."/>
            <person name="Skaloud P."/>
            <person name="Haon M."/>
            <person name="Grisel S."/>
            <person name="Petersen M."/>
            <person name="Berrin J.G."/>
            <person name="Delaux P.M."/>
            <person name="Dal Grande F."/>
            <person name="Keller J."/>
        </authorList>
    </citation>
    <scope>NUCLEOTIDE SEQUENCE [LARGE SCALE GENOMIC DNA]</scope>
    <source>
        <strain evidence="7 8">SAG 2523</strain>
    </source>
</reference>
<dbReference type="InterPro" id="IPR020930">
    <property type="entry name" value="Ribosomal_uL5_bac-type"/>
</dbReference>
<proteinExistence type="predicted"/>
<dbReference type="GO" id="GO:0008097">
    <property type="term" value="F:5S rRNA binding"/>
    <property type="evidence" value="ECO:0007669"/>
    <property type="project" value="InterPro"/>
</dbReference>
<evidence type="ECO:0000256" key="1">
    <source>
        <dbReference type="ARBA" id="ARBA00022730"/>
    </source>
</evidence>